<organism evidence="2 3">
    <name type="scientific">Paraburkholderia aspalathi</name>
    <dbReference type="NCBI Taxonomy" id="1324617"/>
    <lineage>
        <taxon>Bacteria</taxon>
        <taxon>Pseudomonadati</taxon>
        <taxon>Pseudomonadota</taxon>
        <taxon>Betaproteobacteria</taxon>
        <taxon>Burkholderiales</taxon>
        <taxon>Burkholderiaceae</taxon>
        <taxon>Paraburkholderia</taxon>
    </lineage>
</organism>
<dbReference type="RefSeq" id="WP_093634566.1">
    <property type="nucleotide sequence ID" value="NZ_FPBH01000006.1"/>
</dbReference>
<dbReference type="EMBL" id="FPBH01000006">
    <property type="protein sequence ID" value="SFT97517.1"/>
    <property type="molecule type" value="Genomic_DNA"/>
</dbReference>
<protein>
    <submittedName>
        <fullName evidence="2">Uncharacterized protein</fullName>
    </submittedName>
</protein>
<dbReference type="AlphaFoldDB" id="A0A1I7CDK2"/>
<dbReference type="OrthoDB" id="9134522at2"/>
<dbReference type="Proteomes" id="UP000198844">
    <property type="component" value="Unassembled WGS sequence"/>
</dbReference>
<feature type="compositionally biased region" description="Basic and acidic residues" evidence="1">
    <location>
        <begin position="7"/>
        <end position="20"/>
    </location>
</feature>
<accession>A0A1I7CDK2</accession>
<evidence type="ECO:0000256" key="1">
    <source>
        <dbReference type="SAM" id="MobiDB-lite"/>
    </source>
</evidence>
<gene>
    <name evidence="2" type="ORF">SAMN05192563_1006146</name>
</gene>
<name>A0A1I7CDK2_9BURK</name>
<proteinExistence type="predicted"/>
<feature type="region of interest" description="Disordered" evidence="1">
    <location>
        <begin position="1"/>
        <end position="23"/>
    </location>
</feature>
<evidence type="ECO:0000313" key="3">
    <source>
        <dbReference type="Proteomes" id="UP000198844"/>
    </source>
</evidence>
<reference evidence="2 3" key="1">
    <citation type="submission" date="2016-10" db="EMBL/GenBank/DDBJ databases">
        <authorList>
            <person name="de Groot N.N."/>
        </authorList>
    </citation>
    <scope>NUCLEOTIDE SEQUENCE [LARGE SCALE GENOMIC DNA]</scope>
    <source>
        <strain evidence="2 3">LMG 27731</strain>
    </source>
</reference>
<sequence>MTKHYPKGLDGRQRDANGEIRHKRGDTLVRTLRKEYGEDFAKGVRSDARLDTVLERTGATSLSELLKKE</sequence>
<evidence type="ECO:0000313" key="2">
    <source>
        <dbReference type="EMBL" id="SFT97517.1"/>
    </source>
</evidence>